<feature type="non-terminal residue" evidence="9">
    <location>
        <position position="1"/>
    </location>
</feature>
<dbReference type="Pfam" id="PF02569">
    <property type="entry name" value="Pantoate_ligase"/>
    <property type="match status" value="1"/>
</dbReference>
<gene>
    <name evidence="9" type="ORF">BN863_33200</name>
</gene>
<protein>
    <recommendedName>
        <fullName evidence="8">Pantoate--beta-alanine ligase</fullName>
        <ecNumber evidence="8">6.3.2.1</ecNumber>
    </recommendedName>
</protein>
<dbReference type="Proteomes" id="UP000016160">
    <property type="component" value="Chromosome"/>
</dbReference>
<dbReference type="PANTHER" id="PTHR21299">
    <property type="entry name" value="CYTIDYLATE KINASE/PANTOATE-BETA-ALANINE LIGASE"/>
    <property type="match status" value="1"/>
</dbReference>
<keyword evidence="5" id="KW-0547">Nucleotide-binding</keyword>
<evidence type="ECO:0000256" key="3">
    <source>
        <dbReference type="ARBA" id="ARBA00022598"/>
    </source>
</evidence>
<name>T2KQC3_FORAG</name>
<accession>T2KQC3</accession>
<evidence type="ECO:0000256" key="5">
    <source>
        <dbReference type="ARBA" id="ARBA00022741"/>
    </source>
</evidence>
<dbReference type="InterPro" id="IPR003721">
    <property type="entry name" value="Pantoate_ligase"/>
</dbReference>
<dbReference type="CDD" id="cd00560">
    <property type="entry name" value="PanC"/>
    <property type="match status" value="1"/>
</dbReference>
<dbReference type="PATRIC" id="fig|1347342.6.peg.3348"/>
<dbReference type="InterPro" id="IPR042176">
    <property type="entry name" value="Pantoate_ligase_C"/>
</dbReference>
<dbReference type="SUPFAM" id="SSF52374">
    <property type="entry name" value="Nucleotidylyl transferase"/>
    <property type="match status" value="1"/>
</dbReference>
<dbReference type="NCBIfam" id="TIGR00125">
    <property type="entry name" value="cyt_tran_rel"/>
    <property type="match status" value="1"/>
</dbReference>
<dbReference type="Gene3D" id="3.40.50.620">
    <property type="entry name" value="HUPs"/>
    <property type="match status" value="1"/>
</dbReference>
<dbReference type="AlphaFoldDB" id="T2KQC3"/>
<comment type="catalytic activity">
    <reaction evidence="7">
        <text>(R)-pantoate + beta-alanine + ATP = (R)-pantothenate + AMP + diphosphate + H(+)</text>
        <dbReference type="Rhea" id="RHEA:10912"/>
        <dbReference type="ChEBI" id="CHEBI:15378"/>
        <dbReference type="ChEBI" id="CHEBI:15980"/>
        <dbReference type="ChEBI" id="CHEBI:29032"/>
        <dbReference type="ChEBI" id="CHEBI:30616"/>
        <dbReference type="ChEBI" id="CHEBI:33019"/>
        <dbReference type="ChEBI" id="CHEBI:57966"/>
        <dbReference type="ChEBI" id="CHEBI:456215"/>
        <dbReference type="EC" id="6.3.2.1"/>
    </reaction>
</comment>
<dbReference type="HAMAP" id="MF_00158">
    <property type="entry name" value="PanC"/>
    <property type="match status" value="1"/>
</dbReference>
<evidence type="ECO:0000256" key="8">
    <source>
        <dbReference type="NCBIfam" id="TIGR00018"/>
    </source>
</evidence>
<dbReference type="PANTHER" id="PTHR21299:SF1">
    <property type="entry name" value="PANTOATE--BETA-ALANINE LIGASE"/>
    <property type="match status" value="1"/>
</dbReference>
<dbReference type="GO" id="GO:0015940">
    <property type="term" value="P:pantothenate biosynthetic process"/>
    <property type="evidence" value="ECO:0007669"/>
    <property type="project" value="UniProtKB-UniRule"/>
</dbReference>
<dbReference type="GO" id="GO:0004592">
    <property type="term" value="F:pantoate-beta-alanine ligase activity"/>
    <property type="evidence" value="ECO:0007669"/>
    <property type="project" value="UniProtKB-UniRule"/>
</dbReference>
<dbReference type="HOGENOM" id="CLU_047148_0_0_10"/>
<dbReference type="STRING" id="1347342.BN863_33200"/>
<dbReference type="EC" id="6.3.2.1" evidence="8"/>
<keyword evidence="9" id="KW-0808">Transferase</keyword>
<dbReference type="eggNOG" id="COG0414">
    <property type="taxonomic scope" value="Bacteria"/>
</dbReference>
<dbReference type="InterPro" id="IPR014729">
    <property type="entry name" value="Rossmann-like_a/b/a_fold"/>
</dbReference>
<keyword evidence="3 9" id="KW-0436">Ligase</keyword>
<dbReference type="EMBL" id="HG315671">
    <property type="protein sequence ID" value="CDF81032.1"/>
    <property type="molecule type" value="Genomic_DNA"/>
</dbReference>
<reference evidence="9 10" key="1">
    <citation type="journal article" date="2013" name="Appl. Environ. Microbiol.">
        <title>The genome of the alga-associated marine flavobacterium Formosa agariphila KMM 3901T reveals a broad potential for degradation of algal polysaccharides.</title>
        <authorList>
            <person name="Mann A.J."/>
            <person name="Hahnke R.L."/>
            <person name="Huang S."/>
            <person name="Werner J."/>
            <person name="Xing P."/>
            <person name="Barbeyron T."/>
            <person name="Huettel B."/>
            <person name="Stueber K."/>
            <person name="Reinhardt R."/>
            <person name="Harder J."/>
            <person name="Gloeckner F.O."/>
            <person name="Amann R.I."/>
            <person name="Teeling H."/>
        </authorList>
    </citation>
    <scope>NUCLEOTIDE SEQUENCE [LARGE SCALE GENOMIC DNA]</scope>
    <source>
        <strain evidence="10">DSM 15362 / KCTC 12365 / LMG 23005 / KMM 3901</strain>
    </source>
</reference>
<dbReference type="NCBIfam" id="TIGR00018">
    <property type="entry name" value="panC"/>
    <property type="match status" value="1"/>
</dbReference>
<sequence>VKIFTEQSELKKEIELLKSQGKTLGLVPTMGALHKGHLSLVQRALDENDALVVSIFVNPTQFNNPDDLVKYPRTLERDVALLKTASDDILVYAPAVEDVYEDKVESVEYDFDGLEHKMEGKFRPGHFDGVGTIVKRLFEIVTPDNAYFGEKDFQQLAIIKKMVEKHNVPVNIVPCEILREDSGLAMSSRNVRLTPEYLEASPFIYETLKASKIKFGTESAKDVMEWVESQFKNHPLLELEYFVIADINTLETIDNKKENTLYRAFVAVYADDIRLIDNLALN</sequence>
<dbReference type="GO" id="GO:0016740">
    <property type="term" value="F:transferase activity"/>
    <property type="evidence" value="ECO:0007669"/>
    <property type="project" value="UniProtKB-KW"/>
</dbReference>
<keyword evidence="10" id="KW-1185">Reference proteome</keyword>
<proteinExistence type="inferred from homology"/>
<dbReference type="Gene3D" id="3.30.1300.10">
    <property type="entry name" value="Pantoate-beta-alanine ligase, C-terminal domain"/>
    <property type="match status" value="1"/>
</dbReference>
<dbReference type="UniPathway" id="UPA00028">
    <property type="reaction ID" value="UER00005"/>
</dbReference>
<evidence type="ECO:0000313" key="9">
    <source>
        <dbReference type="EMBL" id="CDF81032.1"/>
    </source>
</evidence>
<organism evidence="9 10">
    <name type="scientific">Formosa agariphila (strain DSM 15362 / KCTC 12365 / LMG 23005 / KMM 3901 / M-2Alg 35-1)</name>
    <dbReference type="NCBI Taxonomy" id="1347342"/>
    <lineage>
        <taxon>Bacteria</taxon>
        <taxon>Pseudomonadati</taxon>
        <taxon>Bacteroidota</taxon>
        <taxon>Flavobacteriia</taxon>
        <taxon>Flavobacteriales</taxon>
        <taxon>Flavobacteriaceae</taxon>
        <taxon>Formosa</taxon>
    </lineage>
</organism>
<dbReference type="InterPro" id="IPR004821">
    <property type="entry name" value="Cyt_trans-like"/>
</dbReference>
<evidence type="ECO:0000256" key="4">
    <source>
        <dbReference type="ARBA" id="ARBA00022655"/>
    </source>
</evidence>
<keyword evidence="6" id="KW-0067">ATP-binding</keyword>
<comment type="pathway">
    <text evidence="1">Cofactor biosynthesis; (R)-pantothenate biosynthesis; (R)-pantothenate from (R)-pantoate and beta-alanine: step 1/1.</text>
</comment>
<dbReference type="GO" id="GO:0005829">
    <property type="term" value="C:cytosol"/>
    <property type="evidence" value="ECO:0007669"/>
    <property type="project" value="TreeGrafter"/>
</dbReference>
<dbReference type="GO" id="GO:0005524">
    <property type="term" value="F:ATP binding"/>
    <property type="evidence" value="ECO:0007669"/>
    <property type="project" value="UniProtKB-KW"/>
</dbReference>
<keyword evidence="4" id="KW-0566">Pantothenate biosynthesis</keyword>
<evidence type="ECO:0000256" key="6">
    <source>
        <dbReference type="ARBA" id="ARBA00022840"/>
    </source>
</evidence>
<evidence type="ECO:0000256" key="7">
    <source>
        <dbReference type="ARBA" id="ARBA00048258"/>
    </source>
</evidence>
<evidence type="ECO:0000313" key="10">
    <source>
        <dbReference type="Proteomes" id="UP000016160"/>
    </source>
</evidence>
<evidence type="ECO:0000256" key="2">
    <source>
        <dbReference type="ARBA" id="ARBA00009256"/>
    </source>
</evidence>
<comment type="similarity">
    <text evidence="2">Belongs to the pantothenate synthetase family.</text>
</comment>
<evidence type="ECO:0000256" key="1">
    <source>
        <dbReference type="ARBA" id="ARBA00004990"/>
    </source>
</evidence>